<comment type="similarity">
    <text evidence="2">Belongs to the perilipin family.</text>
</comment>
<reference evidence="5" key="1">
    <citation type="submission" date="2015-12" db="EMBL/GenBank/DDBJ databases">
        <title>De novo transcriptome assembly of four potential Pierce s Disease insect vectors from Arizona vineyards.</title>
        <authorList>
            <person name="Tassone E.E."/>
        </authorList>
    </citation>
    <scope>NUCLEOTIDE SEQUENCE</scope>
</reference>
<dbReference type="GO" id="GO:0005811">
    <property type="term" value="C:lipid droplet"/>
    <property type="evidence" value="ECO:0007669"/>
    <property type="project" value="UniProtKB-SubCell"/>
</dbReference>
<proteinExistence type="inferred from homology"/>
<evidence type="ECO:0000313" key="5">
    <source>
        <dbReference type="EMBL" id="JAS09636.1"/>
    </source>
</evidence>
<feature type="compositionally biased region" description="Polar residues" evidence="4">
    <location>
        <begin position="372"/>
        <end position="385"/>
    </location>
</feature>
<dbReference type="GO" id="GO:0010890">
    <property type="term" value="P:positive regulation of triglyceride storage"/>
    <property type="evidence" value="ECO:0007669"/>
    <property type="project" value="TreeGrafter"/>
</dbReference>
<feature type="compositionally biased region" description="Polar residues" evidence="4">
    <location>
        <begin position="433"/>
        <end position="469"/>
    </location>
</feature>
<dbReference type="InterPro" id="IPR004279">
    <property type="entry name" value="Perilipin"/>
</dbReference>
<evidence type="ECO:0000256" key="1">
    <source>
        <dbReference type="ARBA" id="ARBA00004502"/>
    </source>
</evidence>
<evidence type="ECO:0000256" key="4">
    <source>
        <dbReference type="SAM" id="MobiDB-lite"/>
    </source>
</evidence>
<name>A0A1B6C809_9HEMI</name>
<evidence type="ECO:0000256" key="2">
    <source>
        <dbReference type="ARBA" id="ARBA00006311"/>
    </source>
</evidence>
<gene>
    <name evidence="5" type="ORF">g.11308</name>
</gene>
<feature type="compositionally biased region" description="Basic and acidic residues" evidence="4">
    <location>
        <begin position="386"/>
        <end position="398"/>
    </location>
</feature>
<dbReference type="GO" id="GO:0005829">
    <property type="term" value="C:cytosol"/>
    <property type="evidence" value="ECO:0007669"/>
    <property type="project" value="TreeGrafter"/>
</dbReference>
<dbReference type="PANTHER" id="PTHR14024:SF49">
    <property type="entry name" value="LIPID STORAGE DROPLETS SURFACE-BINDING PROTEIN 1"/>
    <property type="match status" value="1"/>
</dbReference>
<dbReference type="Pfam" id="PF03036">
    <property type="entry name" value="Perilipin"/>
    <property type="match status" value="1"/>
</dbReference>
<feature type="region of interest" description="Disordered" evidence="4">
    <location>
        <begin position="361"/>
        <end position="469"/>
    </location>
</feature>
<dbReference type="PANTHER" id="PTHR14024">
    <property type="entry name" value="PERILIPIN"/>
    <property type="match status" value="1"/>
</dbReference>
<dbReference type="EMBL" id="GEDC01027662">
    <property type="protein sequence ID" value="JAS09636.1"/>
    <property type="molecule type" value="Transcribed_RNA"/>
</dbReference>
<evidence type="ECO:0008006" key="6">
    <source>
        <dbReference type="Google" id="ProtNLM"/>
    </source>
</evidence>
<feature type="compositionally biased region" description="Polar residues" evidence="4">
    <location>
        <begin position="399"/>
        <end position="408"/>
    </location>
</feature>
<sequence>MSQSQKFGTVSPKGSEENKEFRVKSLQRIASLPAFESAVSLFEKAKGSSFLVRWSLKPAEMSMWVAVSSTKPLISLFPVPVLALDYVLCSSLDMIEKTLPVVTYPPGLVYNISKDFVASTFVSPVLRRANSVKEISLSVANKGGEMASTKLNNAIDVAEKFVDIYLPDTAETPEEIADLLKGDSRTAKTINHMNRFGRKLQRRITRRTIAEAQALKKQSLDTINCIIYLADLLARDPKAFIEKAKIMWQQLSEDEPENQIPPENVEQLINMIVRESSRRVVHLTNYVTGQCFKYTKHITDVAYVSLMNIFYWTNFTIKVLHLQFITNAIIYQYTKVSNFSNNFSEQVLTFIRQLNLVSGHPALIPTPPPQRRTFQSNPEANLSTDNTEKSQTESHKESTLQNNSPQNQKENEETLLGSSPQIHKQEKEDDIILQNNLEENPPNCSQNNQQEISTSSPQNNEQDYYSQCD</sequence>
<dbReference type="GO" id="GO:0019915">
    <property type="term" value="P:lipid storage"/>
    <property type="evidence" value="ECO:0007669"/>
    <property type="project" value="TreeGrafter"/>
</dbReference>
<comment type="subcellular location">
    <subcellularLocation>
        <location evidence="1">Lipid droplet</location>
    </subcellularLocation>
</comment>
<evidence type="ECO:0000256" key="3">
    <source>
        <dbReference type="ARBA" id="ARBA00022677"/>
    </source>
</evidence>
<accession>A0A1B6C809</accession>
<dbReference type="AlphaFoldDB" id="A0A1B6C809"/>
<keyword evidence="3" id="KW-0551">Lipid droplet</keyword>
<protein>
    <recommendedName>
        <fullName evidence="6">Lipid storage droplets surface-binding protein 1</fullName>
    </recommendedName>
</protein>
<organism evidence="5">
    <name type="scientific">Clastoptera arizonana</name>
    <name type="common">Arizona spittle bug</name>
    <dbReference type="NCBI Taxonomy" id="38151"/>
    <lineage>
        <taxon>Eukaryota</taxon>
        <taxon>Metazoa</taxon>
        <taxon>Ecdysozoa</taxon>
        <taxon>Arthropoda</taxon>
        <taxon>Hexapoda</taxon>
        <taxon>Insecta</taxon>
        <taxon>Pterygota</taxon>
        <taxon>Neoptera</taxon>
        <taxon>Paraneoptera</taxon>
        <taxon>Hemiptera</taxon>
        <taxon>Auchenorrhyncha</taxon>
        <taxon>Cercopoidea</taxon>
        <taxon>Clastopteridae</taxon>
        <taxon>Clastoptera</taxon>
    </lineage>
</organism>